<feature type="DNA-binding region" description="HMG box" evidence="4">
    <location>
        <begin position="312"/>
        <end position="375"/>
    </location>
</feature>
<dbReference type="InterPro" id="IPR009071">
    <property type="entry name" value="HMG_box_dom"/>
</dbReference>
<dbReference type="Pfam" id="PF00505">
    <property type="entry name" value="HMG_box"/>
    <property type="match status" value="1"/>
</dbReference>
<dbReference type="AlphaFoldDB" id="A0ABD0J6R2"/>
<dbReference type="InterPro" id="IPR051762">
    <property type="entry name" value="UBF1"/>
</dbReference>
<dbReference type="PANTHER" id="PTHR46318:SF3">
    <property type="entry name" value="UPSTREAM BINDING TRANSCRIPTION FACTOR"/>
    <property type="match status" value="1"/>
</dbReference>
<evidence type="ECO:0000259" key="6">
    <source>
        <dbReference type="PROSITE" id="PS50118"/>
    </source>
</evidence>
<evidence type="ECO:0000256" key="4">
    <source>
        <dbReference type="PROSITE-ProRule" id="PRU00267"/>
    </source>
</evidence>
<feature type="DNA-binding region" description="HMG box" evidence="4">
    <location>
        <begin position="161"/>
        <end position="208"/>
    </location>
</feature>
<evidence type="ECO:0000256" key="3">
    <source>
        <dbReference type="ARBA" id="ARBA00023242"/>
    </source>
</evidence>
<reference evidence="7" key="3">
    <citation type="submission" date="2023-01" db="EMBL/GenBank/DDBJ databases">
        <authorList>
            <person name="Patra A."/>
        </authorList>
    </citation>
    <scope>NUCLEOTIDE SEQUENCE</scope>
    <source>
        <strain evidence="7">Wonlab-2016</strain>
        <tissue evidence="7">Foot muscle</tissue>
    </source>
</reference>
<keyword evidence="3 4" id="KW-0539">Nucleus</keyword>
<proteinExistence type="predicted"/>
<dbReference type="Gene3D" id="1.10.30.10">
    <property type="entry name" value="High mobility group box domain"/>
    <property type="match status" value="2"/>
</dbReference>
<dbReference type="GO" id="GO:0005634">
    <property type="term" value="C:nucleus"/>
    <property type="evidence" value="ECO:0007669"/>
    <property type="project" value="UniProtKB-SubCell"/>
</dbReference>
<evidence type="ECO:0000256" key="1">
    <source>
        <dbReference type="ARBA" id="ARBA00004123"/>
    </source>
</evidence>
<dbReference type="SUPFAM" id="SSF47095">
    <property type="entry name" value="HMG-box"/>
    <property type="match status" value="3"/>
</dbReference>
<dbReference type="Proteomes" id="UP001519460">
    <property type="component" value="Unassembled WGS sequence"/>
</dbReference>
<dbReference type="EMBL" id="JACVVK020000602">
    <property type="protein sequence ID" value="KAK7463289.1"/>
    <property type="molecule type" value="Genomic_DNA"/>
</dbReference>
<feature type="domain" description="HMG box" evidence="6">
    <location>
        <begin position="312"/>
        <end position="375"/>
    </location>
</feature>
<dbReference type="PANTHER" id="PTHR46318">
    <property type="entry name" value="UPSTREAM BINDING TRANSCRIPTION FACTOR"/>
    <property type="match status" value="1"/>
</dbReference>
<reference evidence="7" key="1">
    <citation type="submission" date="2020-09" db="EMBL/GenBank/DDBJ databases">
        <authorList>
            <person name="Won Y."/>
        </authorList>
    </citation>
    <scope>NUCLEOTIDE SEQUENCE</scope>
    <source>
        <strain evidence="7">Wonlab-2016</strain>
        <tissue evidence="7">Foot muscle</tissue>
    </source>
</reference>
<evidence type="ECO:0000256" key="2">
    <source>
        <dbReference type="ARBA" id="ARBA00023125"/>
    </source>
</evidence>
<feature type="domain" description="HMG box" evidence="6">
    <location>
        <begin position="161"/>
        <end position="208"/>
    </location>
</feature>
<organism evidence="7 9">
    <name type="scientific">Batillaria attramentaria</name>
    <dbReference type="NCBI Taxonomy" id="370345"/>
    <lineage>
        <taxon>Eukaryota</taxon>
        <taxon>Metazoa</taxon>
        <taxon>Spiralia</taxon>
        <taxon>Lophotrochozoa</taxon>
        <taxon>Mollusca</taxon>
        <taxon>Gastropoda</taxon>
        <taxon>Caenogastropoda</taxon>
        <taxon>Sorbeoconcha</taxon>
        <taxon>Cerithioidea</taxon>
        <taxon>Batillariidae</taxon>
        <taxon>Batillaria</taxon>
    </lineage>
</organism>
<dbReference type="EMBL" id="JACVVK020000191">
    <property type="protein sequence ID" value="KAK7485625.1"/>
    <property type="molecule type" value="Genomic_DNA"/>
</dbReference>
<evidence type="ECO:0000313" key="8">
    <source>
        <dbReference type="EMBL" id="KAK7485625.1"/>
    </source>
</evidence>
<name>A0ABD0J6R2_9CAEN</name>
<dbReference type="InterPro" id="IPR036910">
    <property type="entry name" value="HMG_box_dom_sf"/>
</dbReference>
<dbReference type="CDD" id="cd00084">
    <property type="entry name" value="HMG-box_SF"/>
    <property type="match status" value="1"/>
</dbReference>
<accession>A0ABD0J6R2</accession>
<keyword evidence="2 4" id="KW-0238">DNA-binding</keyword>
<evidence type="ECO:0000313" key="7">
    <source>
        <dbReference type="EMBL" id="KAK7463289.1"/>
    </source>
</evidence>
<comment type="caution">
    <text evidence="7">The sequence shown here is derived from an EMBL/GenBank/DDBJ whole genome shotgun (WGS) entry which is preliminary data.</text>
</comment>
<comment type="subcellular location">
    <subcellularLocation>
        <location evidence="1">Nucleus</location>
    </subcellularLocation>
</comment>
<dbReference type="GO" id="GO:0003677">
    <property type="term" value="F:DNA binding"/>
    <property type="evidence" value="ECO:0007669"/>
    <property type="project" value="UniProtKB-UniRule"/>
</dbReference>
<keyword evidence="9" id="KW-1185">Reference proteome</keyword>
<evidence type="ECO:0000256" key="5">
    <source>
        <dbReference type="SAM" id="MobiDB-lite"/>
    </source>
</evidence>
<protein>
    <recommendedName>
        <fullName evidence="6">HMG box domain-containing protein</fullName>
    </recommendedName>
</protein>
<feature type="region of interest" description="Disordered" evidence="5">
    <location>
        <begin position="204"/>
        <end position="227"/>
    </location>
</feature>
<gene>
    <name evidence="8" type="ORF">BaRGS_00023074</name>
    <name evidence="7" type="ORF">BaRGS_00038156</name>
</gene>
<dbReference type="PROSITE" id="PS50118">
    <property type="entry name" value="HMG_BOX_2"/>
    <property type="match status" value="2"/>
</dbReference>
<sequence>MILRRKLTSSRCHGEGQGYLYKFPVQVDRVAEQNNSFWNRFCQHLAFIMSSGLKRKFTESDSEPPDWSEAEKLQLLQEILAQCPEDDSVSYQTRRNKLKWEDINIGDHSISECQEMWGMMLGKVRKYRTLAEVVEDAKDMVENPNKYPRRAKAKVKHPDQPLRPMTAFFRYITQHRDKVKAENPDISNQGLVQLLAARWHSLSPAKQRATSRTGSGKEIAEGSSSSKSLTNLSVLQATSKLRKKYSDLKPDKKRKWIQKAVNAIPEYEEQVEQYLKQHPDYQPPQNKIRLTVEERHLNGEFNPGDSFPGAPEKPPHSAFSMFVKKKAQSVEGKSKDRFSELGRQWASLSDKKRQKYQKKFEKCKQQYLEEVENFKQTLSEDDLALYLKSLQPKKRRKVDTGNGAIN</sequence>
<dbReference type="SMART" id="SM00398">
    <property type="entry name" value="HMG"/>
    <property type="match status" value="2"/>
</dbReference>
<reference evidence="7 9" key="2">
    <citation type="journal article" date="2023" name="Sci. Data">
        <title>Genome assembly of the Korean intertidal mud-creeper Batillaria attramentaria.</title>
        <authorList>
            <person name="Patra A.K."/>
            <person name="Ho P.T."/>
            <person name="Jun S."/>
            <person name="Lee S.J."/>
            <person name="Kim Y."/>
            <person name="Won Y.J."/>
        </authorList>
    </citation>
    <scope>NUCLEOTIDE SEQUENCE [LARGE SCALE GENOMIC DNA]</scope>
    <source>
        <strain evidence="7">Wonlab-2016</strain>
    </source>
</reference>
<evidence type="ECO:0000313" key="9">
    <source>
        <dbReference type="Proteomes" id="UP001519460"/>
    </source>
</evidence>